<accession>A0A1C4YHM6</accession>
<dbReference type="CDD" id="cd08952">
    <property type="entry name" value="KR_1_SDR_x"/>
    <property type="match status" value="2"/>
</dbReference>
<feature type="domain" description="Carrier" evidence="7">
    <location>
        <begin position="1289"/>
        <end position="1364"/>
    </location>
</feature>
<dbReference type="Pfam" id="PF18369">
    <property type="entry name" value="PKS_DE"/>
    <property type="match status" value="2"/>
</dbReference>
<evidence type="ECO:0000259" key="7">
    <source>
        <dbReference type="PROSITE" id="PS50075"/>
    </source>
</evidence>
<dbReference type="NCBIfam" id="NF045894">
    <property type="entry name" value="PKS_plus_SDR"/>
    <property type="match status" value="1"/>
</dbReference>
<evidence type="ECO:0000259" key="8">
    <source>
        <dbReference type="PROSITE" id="PS52004"/>
    </source>
</evidence>
<dbReference type="SUPFAM" id="SSF53901">
    <property type="entry name" value="Thiolase-like"/>
    <property type="match status" value="3"/>
</dbReference>
<dbReference type="PROSITE" id="PS52004">
    <property type="entry name" value="KS3_2"/>
    <property type="match status" value="2"/>
</dbReference>
<dbReference type="GO" id="GO:0006633">
    <property type="term" value="P:fatty acid biosynthetic process"/>
    <property type="evidence" value="ECO:0007669"/>
    <property type="project" value="InterPro"/>
</dbReference>
<dbReference type="FunFam" id="3.40.366.10:FF:000002">
    <property type="entry name" value="Probable polyketide synthase 2"/>
    <property type="match status" value="2"/>
</dbReference>
<dbReference type="SUPFAM" id="SSF55048">
    <property type="entry name" value="Probable ACP-binding domain of malonyl-CoA ACP transacylase"/>
    <property type="match status" value="2"/>
</dbReference>
<feature type="region of interest" description="Disordered" evidence="6">
    <location>
        <begin position="1814"/>
        <end position="1839"/>
    </location>
</feature>
<dbReference type="InterPro" id="IPR032821">
    <property type="entry name" value="PKS_assoc"/>
</dbReference>
<gene>
    <name evidence="9" type="ORF">GA0070558_1471</name>
</gene>
<dbReference type="Gene3D" id="3.30.70.3290">
    <property type="match status" value="2"/>
</dbReference>
<dbReference type="EMBL" id="FMCW01000047">
    <property type="protein sequence ID" value="SCF20198.1"/>
    <property type="molecule type" value="Genomic_DNA"/>
</dbReference>
<dbReference type="Gene3D" id="3.40.47.10">
    <property type="match status" value="2"/>
</dbReference>
<evidence type="ECO:0000256" key="1">
    <source>
        <dbReference type="ARBA" id="ARBA00022450"/>
    </source>
</evidence>
<dbReference type="SUPFAM" id="SSF51735">
    <property type="entry name" value="NAD(P)-binding Rossmann-fold domains"/>
    <property type="match status" value="4"/>
</dbReference>
<dbReference type="FunFam" id="1.10.1200.10:FF:000007">
    <property type="entry name" value="Probable polyketide synthase pks17"/>
    <property type="match status" value="2"/>
</dbReference>
<dbReference type="InterPro" id="IPR014031">
    <property type="entry name" value="Ketoacyl_synth_C"/>
</dbReference>
<dbReference type="InterPro" id="IPR018201">
    <property type="entry name" value="Ketoacyl_synth_AS"/>
</dbReference>
<keyword evidence="2" id="KW-0597">Phosphoprotein</keyword>
<dbReference type="SMART" id="SM00822">
    <property type="entry name" value="PKS_KR"/>
    <property type="match status" value="1"/>
</dbReference>
<organism evidence="9 10">
    <name type="scientific">Micromonospora haikouensis</name>
    <dbReference type="NCBI Taxonomy" id="686309"/>
    <lineage>
        <taxon>Bacteria</taxon>
        <taxon>Bacillati</taxon>
        <taxon>Actinomycetota</taxon>
        <taxon>Actinomycetes</taxon>
        <taxon>Micromonosporales</taxon>
        <taxon>Micromonosporaceae</taxon>
        <taxon>Micromonospora</taxon>
    </lineage>
</organism>
<dbReference type="InterPro" id="IPR013968">
    <property type="entry name" value="PKS_KR"/>
</dbReference>
<dbReference type="Pfam" id="PF00698">
    <property type="entry name" value="Acyl_transf_1"/>
    <property type="match status" value="2"/>
</dbReference>
<dbReference type="Pfam" id="PF00109">
    <property type="entry name" value="ketoacyl-synt"/>
    <property type="match status" value="2"/>
</dbReference>
<feature type="domain" description="Ketosynthase family 3 (KS3)" evidence="8">
    <location>
        <begin position="1"/>
        <end position="283"/>
    </location>
</feature>
<dbReference type="InterPro" id="IPR014043">
    <property type="entry name" value="Acyl_transferase_dom"/>
</dbReference>
<keyword evidence="1" id="KW-0596">Phosphopantetheine</keyword>
<dbReference type="InterPro" id="IPR006162">
    <property type="entry name" value="Ppantetheine_attach_site"/>
</dbReference>
<feature type="compositionally biased region" description="Low complexity" evidence="6">
    <location>
        <begin position="1830"/>
        <end position="1839"/>
    </location>
</feature>
<dbReference type="PROSITE" id="PS00012">
    <property type="entry name" value="PHOSPHOPANTETHEINE"/>
    <property type="match status" value="2"/>
</dbReference>
<keyword evidence="3 9" id="KW-0808">Transferase</keyword>
<evidence type="ECO:0000313" key="9">
    <source>
        <dbReference type="EMBL" id="SCF20198.1"/>
    </source>
</evidence>
<sequence>YVGTGTSGSVLSGRVAYTFGLEGPAVTVDTACSSSLVALHLAAQALRSGECDLALAGGVTVMATPGTFIEFSRQRGLSQDGRCKSFAAAADGTGWSEGVGMLLVERLSDARRNGHRVLAVVRGTAVNQDGASNGLTAPNGPSQQRVIRQALANARLTPADVDAVEAHGTGTTLGDPIEAQALLATYGQGREMPLLLGSIKSNIGHTQAAAGVAGIIKMVMAMRHGVVPPTLHVDEPSPHIDWTAGAVALATEATPWPVVDRPRRAAVSSFGISGTNAHVIIEQPPAEVVEGVVVERVVPPVVPVLLSARTDGALAGQAGRWARWLAGDGSLSALDVAWSSVTTRPALEQRAVALVADRDGLLAALQALDGGDPSGAIVTGTATERGQLAVLFSGQGAQRAGMGRELAEAFPVFAAALDEVCAGLDPLLPQPLKGVLFAAEGSAEANLLDHTVFTQAGLFAVEVALFRLVESFGVVPDFVGGHSVGEITAAHVAGVLSLADACALVAARGRLMQALPAGGGMLAVAAAEEEVAESIAGRADVGIAAVNGPSAVVVSGAVAALGEVEQLWQGRGVRVRRLTVSHAFHSPLMEPMLAEFRAVLDGLDFAAPLVPVVSNLTGALATGDDLRTADYWVRHVREAVRFADGVAALRAAGADTFLEVGPQSVLTALAADVLPGDEGVLTVAAQRRDRPEATALLAALAELHVNGVPVSWRQWFAGANPQRVDLPTYAFQHQRFWPEALPRPRKDTDGGGDAEFWAAVERGDLTALAAQLGDDADLDALSSALPALSHWRQARTRDTALDGWSYRIGWEPVRPAPAAGLTGRWLVVTVGGGTDAGVAKTLTESGATVDTLTAPLSLDRAELGERLRRTGVDGWAGVLCVLPRQDESLPDAPGVPAGTAALLALVQALTDTGLPGRVWALSRAAMPVTAGERAADAWAALAWGLGRAVALEQPDRWGGLVDLPARADRSTRAALVAVLADGTLDQVAVRRNGVFGRRLVPAAPPVGSGWRPSGTVLVTGGTGALGRHTARWLLANGAAEVVLASRRGPEAPGAAELVEELRRAGAVRVVACDVTDREAVTALVAGLPALTAVVHTAGASGGTAPAYEVTAADLSATLAGKVLGALHLDAACRSRDLDAFVVFSSVAGVWGGGGQAGYAAGNALLDALVAARRAEGLPATALAYGPWAADGMAAGETAEGLRRRGFTPLAPEAAVAALGRWVNAPEPAPVVAEVDWSRFVAAFTAARPSRLFDRVAPAPAPEAQRPEADAATSGLQARLAALPATGQENLLVDLVRAEAAAVLGHDSTDQVPAGRAFRELGFDSLAAVQLRDRLGRATGLTLPSTVVFDHPSAAELARFLRTELVAGAADGGPAVGVVAARPAADEPIAIVSMACRFPGGVSSPQELWELLLDGGDAIGPMPTDRGWDLAALFDSDPDRVGTSYARSGGFLDGVADFDAAFFGINPREALAMDPQQRLLLHTTWETFERAGIDPHRVRGSATGVFMGTNGQDYATLLLGARSEVEGYQATGNGASVVSGRLAYSFGLHGPAVTVDTACSSSLVALHLAAQALRSGECDLALAGGVTVMSTPGAFLEFSRQRGLAADGRVKAFGADADGTGWGEGVGVLLLQRLSDARRDGRRILAVVRGSAVNQDGASNGLTAPNGPAQQRVIRQALANAGLTPADIDAIEAHGTGTTLGDPIEAQALTAAYGPDRPADRPLWLGSVKSNIGHTQAAAGAASLIKMVLALRHGTLPATLHADEPSPHVDWAASPLALLTEARPWDADGRPRRAGVSSFGISGTNAHVILEQAPAEEPVDPAASVEPVDPAGSAGLAGRSAAGGAALPWPVSAATAAGLRDQADRLARRLADPATPAGSDPAVAGGGTADAGTVGVDATDAGAVAWALAEGRAHLTHRATVVAADPETRLAALRALAAGGTHPALVGPAPTATGGTAVLFSGQGAQRAGMGRELYAAFPVFAAALDEACAHLDPLLPQPLKPVLFADAGSAEAALLDQTVFTQAGLFAVEVALFRLVESFGVVPDFVGGHSVGEITAAHVAGVLSLADACALVAARGRLMQALPAGGGMLAVNAAEADVFASIAGRADVGIAAVNGPTSVVVSGAVGALDEIERAWRDRGVRTRRLTVSHAFHSPLMEPMLAEFRATLETLTFAAPLVPVVSNLTGALATGDDLRTADYWVRHVREAVRYADGIAALRGAGVDTYLEIGPATVLTAMNAELLPDDATAVAALRAGVPEPAALLAALATRYATGRDLDWAALLAPLAGPRPAPRDLPELPTYAFQPQRYWPTLTTGPAGGADRADAAFWRAVTDGDLDRLGIDTSQPLRDLLPELESWRRRQHEDDTIGGWRYRVTWRPQRLTAGEPGTWLVVAPPREAADAVADALRAGGAAVHLLTVDPATVDRDGLAADLALACATHQPTGLLSLLALDEAPHPGQDALPAGLAANLLLLQAHTGLPAEVPLPLWLATAGAVATDDAPAARPWQATTWGLGLAAALEHPRHVGGLVDLPGTVTADLAAGLVAALTNAEGEDQLAVRASGAYARRLVRATDPADGTGGGWTPHGTVLVTGGEGTVAGHATAWLGRQGAAVVPLDQPAGGKLTDRMAQLAADGRPVTALLHVPADTGTVPLAELTLAGLAADLAATVGDIPRYADELEGAALGALVLCSSTSGVWGSGGRSGQAAGDALLQVLAENRRRTGLPVASVAFGPWADGLADADLDQLSRRGLPGMAPDLATAALRQAVVDGAQVVVADVRWDRFVPAIAAVRARPLFGEVPEAREALRGLHDAEPADDGAADALRDRLRPLTDAERDAVLVDLVAAQAAAVLGLPDAGDLGPGRAFREVGFDSMTAVELRNRLRAATGATLPASVVFDYPTPLALARHLRTLVVADGATATEGLLSELEKLDGLFAASAPDQLTRQKLLVQMQAFLARWGDDRPASVDAPVAPTLDGASDAELFDFIHRELGGPDGNLGGAF</sequence>
<evidence type="ECO:0000256" key="2">
    <source>
        <dbReference type="ARBA" id="ARBA00022553"/>
    </source>
</evidence>
<dbReference type="GO" id="GO:0031177">
    <property type="term" value="F:phosphopantetheine binding"/>
    <property type="evidence" value="ECO:0007669"/>
    <property type="project" value="InterPro"/>
</dbReference>
<dbReference type="InterPro" id="IPR020841">
    <property type="entry name" value="PKS_Beta-ketoAc_synthase_dom"/>
</dbReference>
<dbReference type="InterPro" id="IPR016036">
    <property type="entry name" value="Malonyl_transacylase_ACP-bd"/>
</dbReference>
<dbReference type="InterPro" id="IPR036736">
    <property type="entry name" value="ACP-like_sf"/>
</dbReference>
<dbReference type="SUPFAM" id="SSF52151">
    <property type="entry name" value="FabD/lysophospholipase-like"/>
    <property type="match status" value="2"/>
</dbReference>
<dbReference type="InterPro" id="IPR041618">
    <property type="entry name" value="PKS_DE"/>
</dbReference>
<dbReference type="InterPro" id="IPR016035">
    <property type="entry name" value="Acyl_Trfase/lysoPLipase"/>
</dbReference>
<dbReference type="Gene3D" id="3.40.366.10">
    <property type="entry name" value="Malonyl-Coenzyme A Acyl Carrier Protein, domain 2"/>
    <property type="match status" value="2"/>
</dbReference>
<evidence type="ECO:0000256" key="6">
    <source>
        <dbReference type="SAM" id="MobiDB-lite"/>
    </source>
</evidence>
<dbReference type="InterPro" id="IPR001227">
    <property type="entry name" value="Ac_transferase_dom_sf"/>
</dbReference>
<dbReference type="SMART" id="SM00825">
    <property type="entry name" value="PKS_KS"/>
    <property type="match status" value="2"/>
</dbReference>
<feature type="domain" description="Ketosynthase family 3 (KS3)" evidence="8">
    <location>
        <begin position="1385"/>
        <end position="1811"/>
    </location>
</feature>
<feature type="domain" description="Carrier" evidence="7">
    <location>
        <begin position="2834"/>
        <end position="2909"/>
    </location>
</feature>
<dbReference type="Pfam" id="PF00550">
    <property type="entry name" value="PP-binding"/>
    <property type="match status" value="2"/>
</dbReference>
<dbReference type="InterPro" id="IPR057326">
    <property type="entry name" value="KR_dom"/>
</dbReference>
<dbReference type="PROSITE" id="PS50075">
    <property type="entry name" value="CARRIER"/>
    <property type="match status" value="2"/>
</dbReference>
<evidence type="ECO:0000256" key="4">
    <source>
        <dbReference type="ARBA" id="ARBA00023268"/>
    </source>
</evidence>
<dbReference type="InterPro" id="IPR009081">
    <property type="entry name" value="PP-bd_ACP"/>
</dbReference>
<dbReference type="InterPro" id="IPR016039">
    <property type="entry name" value="Thiolase-like"/>
</dbReference>
<dbReference type="GO" id="GO:0004315">
    <property type="term" value="F:3-oxoacyl-[acyl-carrier-protein] synthase activity"/>
    <property type="evidence" value="ECO:0007669"/>
    <property type="project" value="InterPro"/>
</dbReference>
<name>A0A1C4YHM6_9ACTN</name>
<protein>
    <submittedName>
        <fullName evidence="9">Acyl transferase domain-containing protein</fullName>
    </submittedName>
</protein>
<dbReference type="Gene3D" id="6.10.140.1830">
    <property type="match status" value="1"/>
</dbReference>
<dbReference type="Gene3D" id="1.10.1200.10">
    <property type="entry name" value="ACP-like"/>
    <property type="match status" value="2"/>
</dbReference>
<feature type="non-terminal residue" evidence="9">
    <location>
        <position position="1"/>
    </location>
</feature>
<evidence type="ECO:0000256" key="3">
    <source>
        <dbReference type="ARBA" id="ARBA00022679"/>
    </source>
</evidence>
<evidence type="ECO:0000313" key="10">
    <source>
        <dbReference type="Proteomes" id="UP000199375"/>
    </source>
</evidence>
<dbReference type="SMART" id="SM01294">
    <property type="entry name" value="PKS_PP_betabranch"/>
    <property type="match status" value="2"/>
</dbReference>
<dbReference type="InterPro" id="IPR036291">
    <property type="entry name" value="NAD(P)-bd_dom_sf"/>
</dbReference>
<dbReference type="InterPro" id="IPR050091">
    <property type="entry name" value="PKS_NRPS_Biosynth_Enz"/>
</dbReference>
<dbReference type="SUPFAM" id="SSF47336">
    <property type="entry name" value="ACP-like"/>
    <property type="match status" value="2"/>
</dbReference>
<dbReference type="SMART" id="SM00823">
    <property type="entry name" value="PKS_PP"/>
    <property type="match status" value="2"/>
</dbReference>
<dbReference type="PANTHER" id="PTHR43775">
    <property type="entry name" value="FATTY ACID SYNTHASE"/>
    <property type="match status" value="1"/>
</dbReference>
<dbReference type="CDD" id="cd00833">
    <property type="entry name" value="PKS"/>
    <property type="match status" value="2"/>
</dbReference>
<dbReference type="PROSITE" id="PS00606">
    <property type="entry name" value="KS3_1"/>
    <property type="match status" value="2"/>
</dbReference>
<keyword evidence="4" id="KW-0511">Multifunctional enzyme</keyword>
<dbReference type="FunFam" id="3.40.47.10:FF:000019">
    <property type="entry name" value="Polyketide synthase type I"/>
    <property type="match status" value="1"/>
</dbReference>
<dbReference type="Gene3D" id="3.40.50.720">
    <property type="entry name" value="NAD(P)-binding Rossmann-like Domain"/>
    <property type="match status" value="2"/>
</dbReference>
<dbReference type="Pfam" id="PF08659">
    <property type="entry name" value="KR"/>
    <property type="match status" value="2"/>
</dbReference>
<dbReference type="InterPro" id="IPR014030">
    <property type="entry name" value="Ketoacyl_synth_N"/>
</dbReference>
<dbReference type="Pfam" id="PF02801">
    <property type="entry name" value="Ketoacyl-synt_C"/>
    <property type="match status" value="2"/>
</dbReference>
<dbReference type="RefSeq" id="WP_141722375.1">
    <property type="nucleotide sequence ID" value="NZ_FMCW01000047.1"/>
</dbReference>
<dbReference type="GO" id="GO:0004312">
    <property type="term" value="F:fatty acid synthase activity"/>
    <property type="evidence" value="ECO:0007669"/>
    <property type="project" value="TreeGrafter"/>
</dbReference>
<dbReference type="Proteomes" id="UP000199375">
    <property type="component" value="Unassembled WGS sequence"/>
</dbReference>
<proteinExistence type="predicted"/>
<keyword evidence="5" id="KW-0012">Acyltransferase</keyword>
<dbReference type="PANTHER" id="PTHR43775:SF51">
    <property type="entry name" value="INACTIVE PHENOLPHTHIOCEROL SYNTHESIS POLYKETIDE SYNTHASE TYPE I PKS1-RELATED"/>
    <property type="match status" value="1"/>
</dbReference>
<evidence type="ECO:0000256" key="5">
    <source>
        <dbReference type="ARBA" id="ARBA00023315"/>
    </source>
</evidence>
<dbReference type="InterPro" id="IPR020806">
    <property type="entry name" value="PKS_PP-bd"/>
</dbReference>
<reference evidence="9 10" key="1">
    <citation type="submission" date="2016-06" db="EMBL/GenBank/DDBJ databases">
        <authorList>
            <person name="Kjaerup R.B."/>
            <person name="Dalgaard T.S."/>
            <person name="Juul-Madsen H.R."/>
        </authorList>
    </citation>
    <scope>NUCLEOTIDE SEQUENCE [LARGE SCALE GENOMIC DNA]</scope>
    <source>
        <strain evidence="9 10">DSM 45626</strain>
    </source>
</reference>
<dbReference type="Gene3D" id="3.40.50.11460">
    <property type="match status" value="1"/>
</dbReference>
<dbReference type="Pfam" id="PF16197">
    <property type="entry name" value="KAsynt_C_assoc"/>
    <property type="match status" value="2"/>
</dbReference>
<dbReference type="SMART" id="SM00827">
    <property type="entry name" value="PKS_AT"/>
    <property type="match status" value="2"/>
</dbReference>